<feature type="region of interest" description="Disordered" evidence="1">
    <location>
        <begin position="484"/>
        <end position="514"/>
    </location>
</feature>
<dbReference type="EMBL" id="JBIAHM010000011">
    <property type="protein sequence ID" value="MFE9602874.1"/>
    <property type="molecule type" value="Genomic_DNA"/>
</dbReference>
<dbReference type="Gene3D" id="2.160.20.10">
    <property type="entry name" value="Single-stranded right-handed beta-helix, Pectin lyase-like"/>
    <property type="match status" value="2"/>
</dbReference>
<dbReference type="SUPFAM" id="SSF51126">
    <property type="entry name" value="Pectin lyase-like"/>
    <property type="match status" value="2"/>
</dbReference>
<feature type="chain" id="PRO_5047463513" evidence="2">
    <location>
        <begin position="49"/>
        <end position="837"/>
    </location>
</feature>
<feature type="signal peptide" evidence="2">
    <location>
        <begin position="1"/>
        <end position="48"/>
    </location>
</feature>
<protein>
    <submittedName>
        <fullName evidence="3">Right-handed parallel beta-helix repeat-containing protein</fullName>
    </submittedName>
</protein>
<evidence type="ECO:0000313" key="3">
    <source>
        <dbReference type="EMBL" id="MFE9602874.1"/>
    </source>
</evidence>
<dbReference type="RefSeq" id="WP_388111062.1">
    <property type="nucleotide sequence ID" value="NZ_JBIAHM010000011.1"/>
</dbReference>
<evidence type="ECO:0000313" key="4">
    <source>
        <dbReference type="Proteomes" id="UP001601303"/>
    </source>
</evidence>
<evidence type="ECO:0000256" key="1">
    <source>
        <dbReference type="SAM" id="MobiDB-lite"/>
    </source>
</evidence>
<feature type="compositionally biased region" description="Basic and acidic residues" evidence="1">
    <location>
        <begin position="484"/>
        <end position="499"/>
    </location>
</feature>
<keyword evidence="4" id="KW-1185">Reference proteome</keyword>
<accession>A0ABW6M9T1</accession>
<keyword evidence="2" id="KW-0732">Signal</keyword>
<evidence type="ECO:0000256" key="2">
    <source>
        <dbReference type="SAM" id="SignalP"/>
    </source>
</evidence>
<dbReference type="InterPro" id="IPR011050">
    <property type="entry name" value="Pectin_lyase_fold/virulence"/>
</dbReference>
<organism evidence="3 4">
    <name type="scientific">Streptomyces hokutonensis</name>
    <dbReference type="NCBI Taxonomy" id="1306990"/>
    <lineage>
        <taxon>Bacteria</taxon>
        <taxon>Bacillati</taxon>
        <taxon>Actinomycetota</taxon>
        <taxon>Actinomycetes</taxon>
        <taxon>Kitasatosporales</taxon>
        <taxon>Streptomycetaceae</taxon>
        <taxon>Streptomyces</taxon>
    </lineage>
</organism>
<gene>
    <name evidence="3" type="ORF">ACFYNQ_30470</name>
</gene>
<dbReference type="SUPFAM" id="SSF49785">
    <property type="entry name" value="Galactose-binding domain-like"/>
    <property type="match status" value="2"/>
</dbReference>
<dbReference type="InterPro" id="IPR006626">
    <property type="entry name" value="PbH1"/>
</dbReference>
<feature type="compositionally biased region" description="Polar residues" evidence="1">
    <location>
        <begin position="503"/>
        <end position="514"/>
    </location>
</feature>
<sequence>MKRRRFGSPDGQVFATRRSRSRRPRALALIAALAGALLVPVTATNASAAGTSYYVDCSASSNGNGTSASPWNSVTAVNSTTFAAGDSVLFKAGTTCTGQLTPGGSGASGSNISMSSYGSGAKPIIDAAGATGAVIHLLNQQYWDIGGLELIDNASSPAYRSGVLAENSSGGVLNHIRVHDMYIHNIAGYGGGWYSTNAGVGVQTDHTTPVSTWNDVVVENNTFDHVDRIAVAVTPNADGQGTGLTTNTVIRNNTMTYDGADDILVVKNDGALIDGNKAGYGGAKSTCPPSGQYCNGASAGIWMSGSSNTVVQNNEVYCHVNGADGTGFDVDWGNHNTTFQYNYSHQNLGGFLLVMPPFTIANEPTSTVPSDGTVVRYNISENDGSNSGCPTSGTQTHGGGVLHFVGGVPNQSGSSSAIPLFYNNTFSVRDGLSTPILYSRAGTSISGALSFQNNAIFNYGSGNYFTTTGTSTYSNNLFYGNHPSREPADAAKVTSDPEFRNAGNANTSSSYTGKNAYQVHPSSPVIRAGAVIASNGGYDAYGNAVSATAAPNIGAYNGTGGNLLSNAGFETGSLSPWTQASGTASSVTASNSRTGAEALTTAASGSGANQSLTGLTPSTTYLLTGWGRVATAGETLAIGVKNFGGTETYTNVASTSYSQAAILFTTGASTTTATVYCWKNAGGAGAGYCDDLAVEPLSSSTNTVTNPGFETGALTPWTQSTGTASSVVASNSRTGTYSLQTGVSASGAIQTVSGLTSGGSYLLAAWAKVATSGEEVAVGVKSFGGTETYLRGSTTSYAQEPIFFTTGVSNTAASVYCYKNSGSAAGYCDDYTVVKLP</sequence>
<dbReference type="InterPro" id="IPR008979">
    <property type="entry name" value="Galactose-bd-like_sf"/>
</dbReference>
<name>A0ABW6M9T1_9ACTN</name>
<dbReference type="InterPro" id="IPR012334">
    <property type="entry name" value="Pectin_lyas_fold"/>
</dbReference>
<dbReference type="SMART" id="SM00710">
    <property type="entry name" value="PbH1"/>
    <property type="match status" value="5"/>
</dbReference>
<dbReference type="Proteomes" id="UP001601303">
    <property type="component" value="Unassembled WGS sequence"/>
</dbReference>
<proteinExistence type="predicted"/>
<dbReference type="Gene3D" id="2.60.120.260">
    <property type="entry name" value="Galactose-binding domain-like"/>
    <property type="match status" value="2"/>
</dbReference>
<reference evidence="3 4" key="1">
    <citation type="submission" date="2024-10" db="EMBL/GenBank/DDBJ databases">
        <title>The Natural Products Discovery Center: Release of the First 8490 Sequenced Strains for Exploring Actinobacteria Biosynthetic Diversity.</title>
        <authorList>
            <person name="Kalkreuter E."/>
            <person name="Kautsar S.A."/>
            <person name="Yang D."/>
            <person name="Bader C.D."/>
            <person name="Teijaro C.N."/>
            <person name="Fluegel L."/>
            <person name="Davis C.M."/>
            <person name="Simpson J.R."/>
            <person name="Lauterbach L."/>
            <person name="Steele A.D."/>
            <person name="Gui C."/>
            <person name="Meng S."/>
            <person name="Li G."/>
            <person name="Viehrig K."/>
            <person name="Ye F."/>
            <person name="Su P."/>
            <person name="Kiefer A.F."/>
            <person name="Nichols A."/>
            <person name="Cepeda A.J."/>
            <person name="Yan W."/>
            <person name="Fan B."/>
            <person name="Jiang Y."/>
            <person name="Adhikari A."/>
            <person name="Zheng C.-J."/>
            <person name="Schuster L."/>
            <person name="Cowan T.M."/>
            <person name="Smanski M.J."/>
            <person name="Chevrette M.G."/>
            <person name="De Carvalho L.P.S."/>
            <person name="Shen B."/>
        </authorList>
    </citation>
    <scope>NUCLEOTIDE SEQUENCE [LARGE SCALE GENOMIC DNA]</scope>
    <source>
        <strain evidence="3 4">NPDC006488</strain>
    </source>
</reference>
<comment type="caution">
    <text evidence="3">The sequence shown here is derived from an EMBL/GenBank/DDBJ whole genome shotgun (WGS) entry which is preliminary data.</text>
</comment>